<reference evidence="9" key="1">
    <citation type="journal article" date="2017" name="Genome Biol.">
        <title>Comparative genomics reveals high biological diversity and specific adaptations in the industrially and medically important fungal genus Aspergillus.</title>
        <authorList>
            <person name="de Vries R.P."/>
            <person name="Riley R."/>
            <person name="Wiebenga A."/>
            <person name="Aguilar-Osorio G."/>
            <person name="Amillis S."/>
            <person name="Uchima C.A."/>
            <person name="Anderluh G."/>
            <person name="Asadollahi M."/>
            <person name="Askin M."/>
            <person name="Barry K."/>
            <person name="Battaglia E."/>
            <person name="Bayram O."/>
            <person name="Benocci T."/>
            <person name="Braus-Stromeyer S.A."/>
            <person name="Caldana C."/>
            <person name="Canovas D."/>
            <person name="Cerqueira G.C."/>
            <person name="Chen F."/>
            <person name="Chen W."/>
            <person name="Choi C."/>
            <person name="Clum A."/>
            <person name="Dos Santos R.A."/>
            <person name="Damasio A.R."/>
            <person name="Diallinas G."/>
            <person name="Emri T."/>
            <person name="Fekete E."/>
            <person name="Flipphi M."/>
            <person name="Freyberg S."/>
            <person name="Gallo A."/>
            <person name="Gournas C."/>
            <person name="Habgood R."/>
            <person name="Hainaut M."/>
            <person name="Harispe M.L."/>
            <person name="Henrissat B."/>
            <person name="Hilden K.S."/>
            <person name="Hope R."/>
            <person name="Hossain A."/>
            <person name="Karabika E."/>
            <person name="Karaffa L."/>
            <person name="Karanyi Z."/>
            <person name="Krasevec N."/>
            <person name="Kuo A."/>
            <person name="Kusch H."/>
            <person name="LaButti K."/>
            <person name="Lagendijk E.L."/>
            <person name="Lapidus A."/>
            <person name="Levasseur A."/>
            <person name="Lindquist E."/>
            <person name="Lipzen A."/>
            <person name="Logrieco A.F."/>
            <person name="MacCabe A."/>
            <person name="Maekelae M.R."/>
            <person name="Malavazi I."/>
            <person name="Melin P."/>
            <person name="Meyer V."/>
            <person name="Mielnichuk N."/>
            <person name="Miskei M."/>
            <person name="Molnar A.P."/>
            <person name="Mule G."/>
            <person name="Ngan C.Y."/>
            <person name="Orejas M."/>
            <person name="Orosz E."/>
            <person name="Ouedraogo J.P."/>
            <person name="Overkamp K.M."/>
            <person name="Park H.-S."/>
            <person name="Perrone G."/>
            <person name="Piumi F."/>
            <person name="Punt P.J."/>
            <person name="Ram A.F."/>
            <person name="Ramon A."/>
            <person name="Rauscher S."/>
            <person name="Record E."/>
            <person name="Riano-Pachon D.M."/>
            <person name="Robert V."/>
            <person name="Roehrig J."/>
            <person name="Ruller R."/>
            <person name="Salamov A."/>
            <person name="Salih N.S."/>
            <person name="Samson R.A."/>
            <person name="Sandor E."/>
            <person name="Sanguinetti M."/>
            <person name="Schuetze T."/>
            <person name="Sepcic K."/>
            <person name="Shelest E."/>
            <person name="Sherlock G."/>
            <person name="Sophianopoulou V."/>
            <person name="Squina F.M."/>
            <person name="Sun H."/>
            <person name="Susca A."/>
            <person name="Todd R.B."/>
            <person name="Tsang A."/>
            <person name="Unkles S.E."/>
            <person name="van de Wiele N."/>
            <person name="van Rossen-Uffink D."/>
            <person name="Oliveira J.V."/>
            <person name="Vesth T.C."/>
            <person name="Visser J."/>
            <person name="Yu J.-H."/>
            <person name="Zhou M."/>
            <person name="Andersen M.R."/>
            <person name="Archer D.B."/>
            <person name="Baker S.E."/>
            <person name="Benoit I."/>
            <person name="Brakhage A.A."/>
            <person name="Braus G.H."/>
            <person name="Fischer R."/>
            <person name="Frisvad J.C."/>
            <person name="Goldman G.H."/>
            <person name="Houbraken J."/>
            <person name="Oakley B."/>
            <person name="Pocsi I."/>
            <person name="Scazzocchio C."/>
            <person name="Seiboth B."/>
            <person name="vanKuyk P.A."/>
            <person name="Wortman J."/>
            <person name="Dyer P.S."/>
            <person name="Grigoriev I.V."/>
        </authorList>
    </citation>
    <scope>NUCLEOTIDE SEQUENCE [LARGE SCALE GENOMIC DNA]</scope>
    <source>
        <strain evidence="9">CBS 506.65</strain>
    </source>
</reference>
<evidence type="ECO:0000256" key="1">
    <source>
        <dbReference type="ARBA" id="ARBA00004141"/>
    </source>
</evidence>
<dbReference type="InterPro" id="IPR011701">
    <property type="entry name" value="MFS"/>
</dbReference>
<evidence type="ECO:0000256" key="4">
    <source>
        <dbReference type="ARBA" id="ARBA00022989"/>
    </source>
</evidence>
<dbReference type="FunFam" id="1.20.1250.20:FF:000064">
    <property type="entry name" value="MFS allantoate transporter"/>
    <property type="match status" value="1"/>
</dbReference>
<evidence type="ECO:0000256" key="5">
    <source>
        <dbReference type="ARBA" id="ARBA00023136"/>
    </source>
</evidence>
<feature type="transmembrane region" description="Helical" evidence="7">
    <location>
        <begin position="163"/>
        <end position="180"/>
    </location>
</feature>
<evidence type="ECO:0000256" key="3">
    <source>
        <dbReference type="ARBA" id="ARBA00022692"/>
    </source>
</evidence>
<comment type="similarity">
    <text evidence="6">Belongs to the major facilitator superfamily. Allantoate permease family.</text>
</comment>
<dbReference type="GO" id="GO:0022857">
    <property type="term" value="F:transmembrane transporter activity"/>
    <property type="evidence" value="ECO:0007669"/>
    <property type="project" value="InterPro"/>
</dbReference>
<organism evidence="8 9">
    <name type="scientific">Penicilliopsis zonata CBS 506.65</name>
    <dbReference type="NCBI Taxonomy" id="1073090"/>
    <lineage>
        <taxon>Eukaryota</taxon>
        <taxon>Fungi</taxon>
        <taxon>Dikarya</taxon>
        <taxon>Ascomycota</taxon>
        <taxon>Pezizomycotina</taxon>
        <taxon>Eurotiomycetes</taxon>
        <taxon>Eurotiomycetidae</taxon>
        <taxon>Eurotiales</taxon>
        <taxon>Aspergillaceae</taxon>
        <taxon>Penicilliopsis</taxon>
    </lineage>
</organism>
<feature type="transmembrane region" description="Helical" evidence="7">
    <location>
        <begin position="31"/>
        <end position="48"/>
    </location>
</feature>
<dbReference type="RefSeq" id="XP_022577183.1">
    <property type="nucleotide sequence ID" value="XM_022727551.1"/>
</dbReference>
<dbReference type="STRING" id="1073090.A0A1L9S6D0"/>
<keyword evidence="3 7" id="KW-0812">Transmembrane</keyword>
<dbReference type="AlphaFoldDB" id="A0A1L9S6D0"/>
<dbReference type="Gene3D" id="1.20.1250.20">
    <property type="entry name" value="MFS general substrate transporter like domains"/>
    <property type="match status" value="1"/>
</dbReference>
<evidence type="ECO:0000256" key="6">
    <source>
        <dbReference type="ARBA" id="ARBA00037968"/>
    </source>
</evidence>
<dbReference type="EMBL" id="KV878357">
    <property type="protein sequence ID" value="OJJ42673.1"/>
    <property type="molecule type" value="Genomic_DNA"/>
</dbReference>
<feature type="transmembrane region" description="Helical" evidence="7">
    <location>
        <begin position="192"/>
        <end position="212"/>
    </location>
</feature>
<evidence type="ECO:0000256" key="7">
    <source>
        <dbReference type="SAM" id="Phobius"/>
    </source>
</evidence>
<proteinExistence type="inferred from homology"/>
<evidence type="ECO:0008006" key="10">
    <source>
        <dbReference type="Google" id="ProtNLM"/>
    </source>
</evidence>
<sequence length="378" mass="41234">MTDKTIVSDSTSLSDGQLLSEKDDKRVRSKIDAVVMPLVAIAMTLAFLDKNGLGYAAVWGLETDTHLQGQQYSWLGSIFYFGYLGMELPNLWLITKVPLGRYLGGCLTAWGGCLCLLAACNSFAGLATIRFLLGVFEAAMLPCLLLVNSRWYRREEQPLRTAIWYNTLAGVFGGILSYAIGHIHGALQTWRYIFLIYGSVTVAFGVLVILALPDRPATAWFLSPGEKKMAEARVAANKTGAAASLASAQRSRMLDADLAGVYLMGFYNVPWVLALSLQTSNTAGITKKSFVSVSIAVFYAVGNIVGPQFFRSSQAPHYSLGIGAMLCAFAVMAATGGFYFIACFQANRSRERSGSNEGDETDTEDLTDCENRSFRYVY</sequence>
<dbReference type="GO" id="GO:0016020">
    <property type="term" value="C:membrane"/>
    <property type="evidence" value="ECO:0007669"/>
    <property type="project" value="UniProtKB-SubCell"/>
</dbReference>
<accession>A0A1L9S6D0</accession>
<evidence type="ECO:0000256" key="2">
    <source>
        <dbReference type="ARBA" id="ARBA00022448"/>
    </source>
</evidence>
<gene>
    <name evidence="8" type="ORF">ASPZODRAFT_20202</name>
</gene>
<dbReference type="GeneID" id="34614015"/>
<feature type="transmembrane region" description="Helical" evidence="7">
    <location>
        <begin position="99"/>
        <end position="119"/>
    </location>
</feature>
<feature type="transmembrane region" description="Helical" evidence="7">
    <location>
        <begin position="322"/>
        <end position="342"/>
    </location>
</feature>
<dbReference type="VEuPathDB" id="FungiDB:ASPZODRAFT_20202"/>
<keyword evidence="2" id="KW-0813">Transport</keyword>
<keyword evidence="5 7" id="KW-0472">Membrane</keyword>
<dbReference type="InterPro" id="IPR036259">
    <property type="entry name" value="MFS_trans_sf"/>
</dbReference>
<keyword evidence="4 7" id="KW-1133">Transmembrane helix</keyword>
<comment type="subcellular location">
    <subcellularLocation>
        <location evidence="1">Membrane</location>
        <topology evidence="1">Multi-pass membrane protein</topology>
    </subcellularLocation>
</comment>
<feature type="transmembrane region" description="Helical" evidence="7">
    <location>
        <begin position="289"/>
        <end position="310"/>
    </location>
</feature>
<evidence type="ECO:0000313" key="8">
    <source>
        <dbReference type="EMBL" id="OJJ42673.1"/>
    </source>
</evidence>
<keyword evidence="9" id="KW-1185">Reference proteome</keyword>
<feature type="transmembrane region" description="Helical" evidence="7">
    <location>
        <begin position="259"/>
        <end position="277"/>
    </location>
</feature>
<dbReference type="SUPFAM" id="SSF103473">
    <property type="entry name" value="MFS general substrate transporter"/>
    <property type="match status" value="1"/>
</dbReference>
<dbReference type="Pfam" id="PF07690">
    <property type="entry name" value="MFS_1"/>
    <property type="match status" value="1"/>
</dbReference>
<evidence type="ECO:0000313" key="9">
    <source>
        <dbReference type="Proteomes" id="UP000184188"/>
    </source>
</evidence>
<dbReference type="Proteomes" id="UP000184188">
    <property type="component" value="Unassembled WGS sequence"/>
</dbReference>
<dbReference type="OrthoDB" id="6730379at2759"/>
<name>A0A1L9S6D0_9EURO</name>
<protein>
    <recommendedName>
        <fullName evidence="10">Major facilitator superfamily (MFS) profile domain-containing protein</fullName>
    </recommendedName>
</protein>
<dbReference type="PANTHER" id="PTHR43791:SF70">
    <property type="entry name" value="MAJOR FACILITATOR SUPERFAMILY (MFS) PROFILE DOMAIN-CONTAINING PROTEIN"/>
    <property type="match status" value="1"/>
</dbReference>
<dbReference type="PANTHER" id="PTHR43791">
    <property type="entry name" value="PERMEASE-RELATED"/>
    <property type="match status" value="1"/>
</dbReference>